<dbReference type="HOGENOM" id="CLU_1908195_0_0_1"/>
<evidence type="ECO:0000256" key="1">
    <source>
        <dbReference type="SAM" id="MobiDB-lite"/>
    </source>
</evidence>
<reference evidence="3" key="1">
    <citation type="journal article" date="2013" name="Ind. Biotechnol.">
        <title>Comparative genomics analysis of Trichoderma reesei strains.</title>
        <authorList>
            <person name="Koike H."/>
            <person name="Aerts A."/>
            <person name="LaButti K."/>
            <person name="Grigoriev I.V."/>
            <person name="Baker S.E."/>
        </authorList>
    </citation>
    <scope>NUCLEOTIDE SEQUENCE [LARGE SCALE GENOMIC DNA]</scope>
    <source>
        <strain evidence="3">ATCC 56765 / BCRC 32924 / NRRL 11460 / Rut C-30</strain>
    </source>
</reference>
<feature type="compositionally biased region" description="Basic and acidic residues" evidence="1">
    <location>
        <begin position="67"/>
        <end position="84"/>
    </location>
</feature>
<proteinExistence type="predicted"/>
<name>A0A024SAI7_HYPJR</name>
<feature type="region of interest" description="Disordered" evidence="1">
    <location>
        <begin position="1"/>
        <end position="27"/>
    </location>
</feature>
<feature type="region of interest" description="Disordered" evidence="1">
    <location>
        <begin position="40"/>
        <end position="84"/>
    </location>
</feature>
<dbReference type="EMBL" id="KI911145">
    <property type="protein sequence ID" value="ETS02339.1"/>
    <property type="molecule type" value="Genomic_DNA"/>
</dbReference>
<gene>
    <name evidence="2" type="ORF">M419DRAFT_7991</name>
</gene>
<protein>
    <submittedName>
        <fullName evidence="2">Uncharacterized protein</fullName>
    </submittedName>
</protein>
<organism evidence="2 3">
    <name type="scientific">Hypocrea jecorina (strain ATCC 56765 / BCRC 32924 / NRRL 11460 / Rut C-30)</name>
    <name type="common">Trichoderma reesei</name>
    <dbReference type="NCBI Taxonomy" id="1344414"/>
    <lineage>
        <taxon>Eukaryota</taxon>
        <taxon>Fungi</taxon>
        <taxon>Dikarya</taxon>
        <taxon>Ascomycota</taxon>
        <taxon>Pezizomycotina</taxon>
        <taxon>Sordariomycetes</taxon>
        <taxon>Hypocreomycetidae</taxon>
        <taxon>Hypocreales</taxon>
        <taxon>Hypocreaceae</taxon>
        <taxon>Trichoderma</taxon>
    </lineage>
</organism>
<evidence type="ECO:0000313" key="3">
    <source>
        <dbReference type="Proteomes" id="UP000024376"/>
    </source>
</evidence>
<dbReference type="AlphaFoldDB" id="A0A024SAI7"/>
<sequence>MDHGWMDASGKAGQDKGRGVGQQDQHHFRPGTVVDALQGVQAGPRPSRIRLGPGQGKATDPAADTATVRRDGLEDVDVDKNRAEQSEHCRVPCLALAGHARERLAAAWVLLDLRAPVVVVGQGPEVPPGAVRY</sequence>
<dbReference type="KEGG" id="trr:M419DRAFT_7991"/>
<dbReference type="Proteomes" id="UP000024376">
    <property type="component" value="Unassembled WGS sequence"/>
</dbReference>
<accession>A0A024SAI7</accession>
<evidence type="ECO:0000313" key="2">
    <source>
        <dbReference type="EMBL" id="ETS02339.1"/>
    </source>
</evidence>